<keyword evidence="2" id="KW-1185">Reference proteome</keyword>
<organism evidence="1 2">
    <name type="scientific">Micromonospora carbonacea</name>
    <dbReference type="NCBI Taxonomy" id="47853"/>
    <lineage>
        <taxon>Bacteria</taxon>
        <taxon>Bacillati</taxon>
        <taxon>Actinomycetota</taxon>
        <taxon>Actinomycetes</taxon>
        <taxon>Micromonosporales</taxon>
        <taxon>Micromonosporaceae</taxon>
        <taxon>Micromonospora</taxon>
    </lineage>
</organism>
<accession>A0A1C5A9Y3</accession>
<dbReference type="AlphaFoldDB" id="A0A1C5A9Y3"/>
<protein>
    <submittedName>
        <fullName evidence="1">Uncharacterized protein</fullName>
    </submittedName>
</protein>
<proteinExistence type="predicted"/>
<sequence length="73" mass="8771">MNWAVYTSWQALDNELPPETRRTASTWEAARRMALYDACLAGVRYVTVQGPDDAIHGEWDRYTNRWREYRRLY</sequence>
<dbReference type="RefSeq" id="WP_074476811.1">
    <property type="nucleotide sequence ID" value="NZ_FMCT01000012.1"/>
</dbReference>
<dbReference type="Proteomes" id="UP000183585">
    <property type="component" value="Unassembled WGS sequence"/>
</dbReference>
<evidence type="ECO:0000313" key="2">
    <source>
        <dbReference type="Proteomes" id="UP000183585"/>
    </source>
</evidence>
<reference evidence="2" key="1">
    <citation type="submission" date="2016-06" db="EMBL/GenBank/DDBJ databases">
        <authorList>
            <person name="Varghese N."/>
            <person name="Submissions Spin"/>
        </authorList>
    </citation>
    <scope>NUCLEOTIDE SEQUENCE [LARGE SCALE GENOMIC DNA]</scope>
    <source>
        <strain evidence="2">DSM 43168</strain>
    </source>
</reference>
<evidence type="ECO:0000313" key="1">
    <source>
        <dbReference type="EMBL" id="SCF41814.1"/>
    </source>
</evidence>
<gene>
    <name evidence="1" type="ORF">GA0070563_1122</name>
</gene>
<dbReference type="EMBL" id="FMCT01000012">
    <property type="protein sequence ID" value="SCF41814.1"/>
    <property type="molecule type" value="Genomic_DNA"/>
</dbReference>
<name>A0A1C5A9Y3_9ACTN</name>